<feature type="region of interest" description="Disordered" evidence="1">
    <location>
        <begin position="23"/>
        <end position="42"/>
    </location>
</feature>
<proteinExistence type="predicted"/>
<reference evidence="3" key="2">
    <citation type="journal article" date="2015" name="Fish Shellfish Immunol.">
        <title>Early steps in the European eel (Anguilla anguilla)-Vibrio vulnificus interaction in the gills: Role of the RtxA13 toxin.</title>
        <authorList>
            <person name="Callol A."/>
            <person name="Pajuelo D."/>
            <person name="Ebbesson L."/>
            <person name="Teles M."/>
            <person name="MacKenzie S."/>
            <person name="Amaro C."/>
        </authorList>
    </citation>
    <scope>NUCLEOTIDE SEQUENCE</scope>
</reference>
<feature type="chain" id="PRO_5012271999" evidence="2">
    <location>
        <begin position="16"/>
        <end position="42"/>
    </location>
</feature>
<evidence type="ECO:0000256" key="1">
    <source>
        <dbReference type="SAM" id="MobiDB-lite"/>
    </source>
</evidence>
<reference evidence="3" key="1">
    <citation type="submission" date="2014-11" db="EMBL/GenBank/DDBJ databases">
        <authorList>
            <person name="Amaro Gonzalez C."/>
        </authorList>
    </citation>
    <scope>NUCLEOTIDE SEQUENCE</scope>
</reference>
<name>A0A0E9UE09_ANGAN</name>
<feature type="compositionally biased region" description="Polar residues" evidence="1">
    <location>
        <begin position="31"/>
        <end position="42"/>
    </location>
</feature>
<organism evidence="3">
    <name type="scientific">Anguilla anguilla</name>
    <name type="common">European freshwater eel</name>
    <name type="synonym">Muraena anguilla</name>
    <dbReference type="NCBI Taxonomy" id="7936"/>
    <lineage>
        <taxon>Eukaryota</taxon>
        <taxon>Metazoa</taxon>
        <taxon>Chordata</taxon>
        <taxon>Craniata</taxon>
        <taxon>Vertebrata</taxon>
        <taxon>Euteleostomi</taxon>
        <taxon>Actinopterygii</taxon>
        <taxon>Neopterygii</taxon>
        <taxon>Teleostei</taxon>
        <taxon>Anguilliformes</taxon>
        <taxon>Anguillidae</taxon>
        <taxon>Anguilla</taxon>
    </lineage>
</organism>
<sequence>MNCASLLFLLNMTRGFQYFLAGPRENRQRTKSTQLPQRMSPL</sequence>
<accession>A0A0E9UE09</accession>
<dbReference type="EMBL" id="GBXM01045132">
    <property type="protein sequence ID" value="JAH63445.1"/>
    <property type="molecule type" value="Transcribed_RNA"/>
</dbReference>
<evidence type="ECO:0000313" key="3">
    <source>
        <dbReference type="EMBL" id="JAH63445.1"/>
    </source>
</evidence>
<protein>
    <submittedName>
        <fullName evidence="3">Uncharacterized protein</fullName>
    </submittedName>
</protein>
<feature type="signal peptide" evidence="2">
    <location>
        <begin position="1"/>
        <end position="15"/>
    </location>
</feature>
<dbReference type="AlphaFoldDB" id="A0A0E9UE09"/>
<keyword evidence="2" id="KW-0732">Signal</keyword>
<evidence type="ECO:0000256" key="2">
    <source>
        <dbReference type="SAM" id="SignalP"/>
    </source>
</evidence>